<sequence>MTWLSLGMMIGTVAVAATSGSGWLESDEVSPLDLADVAAYLRAFETDPNTPAVRIDRSSLLEQPGVWKGRRVEVVGRLARRFTQGAWGDLPALAEVWIVDPQQGPLCLVHPLKPSLEWPGSSAPAPQPGDWVTFRGVSIRPLRYGATADGRDRVAPLLAGPVPPVATARPADATAPIGLDLDFAAQRRIMEWGLAILLGAIALTMLLRVRLTTPSTTRRSCHPAARARRSSVAVQPDPDNPFASPPPTLTNSAPLATDDPHRSPSA</sequence>
<organism evidence="4 5">
    <name type="scientific">Isosphaera pallida (strain ATCC 43644 / DSM 9630 / IS1B)</name>
    <dbReference type="NCBI Taxonomy" id="575540"/>
    <lineage>
        <taxon>Bacteria</taxon>
        <taxon>Pseudomonadati</taxon>
        <taxon>Planctomycetota</taxon>
        <taxon>Planctomycetia</taxon>
        <taxon>Isosphaerales</taxon>
        <taxon>Isosphaeraceae</taxon>
        <taxon>Isosphaera</taxon>
    </lineage>
</organism>
<accession>E8R5Y7</accession>
<reference evidence="4 5" key="2">
    <citation type="journal article" date="2011" name="Stand. Genomic Sci.">
        <title>Complete genome sequence of Isosphaera pallida type strain (IS1B).</title>
        <authorList>
            <consortium name="US DOE Joint Genome Institute (JGI-PGF)"/>
            <person name="Goker M."/>
            <person name="Cleland D."/>
            <person name="Saunders E."/>
            <person name="Lapidus A."/>
            <person name="Nolan M."/>
            <person name="Lucas S."/>
            <person name="Hammon N."/>
            <person name="Deshpande S."/>
            <person name="Cheng J.F."/>
            <person name="Tapia R."/>
            <person name="Han C."/>
            <person name="Goodwin L."/>
            <person name="Pitluck S."/>
            <person name="Liolios K."/>
            <person name="Pagani I."/>
            <person name="Ivanova N."/>
            <person name="Mavromatis K."/>
            <person name="Pati A."/>
            <person name="Chen A."/>
            <person name="Palaniappan K."/>
            <person name="Land M."/>
            <person name="Hauser L."/>
            <person name="Chang Y.J."/>
            <person name="Jeffries C.D."/>
            <person name="Detter J.C."/>
            <person name="Beck B."/>
            <person name="Woyke T."/>
            <person name="Bristow J."/>
            <person name="Eisen J.A."/>
            <person name="Markowitz V."/>
            <person name="Hugenholtz P."/>
            <person name="Kyrpides N.C."/>
            <person name="Klenk H.P."/>
        </authorList>
    </citation>
    <scope>NUCLEOTIDE SEQUENCE [LARGE SCALE GENOMIC DNA]</scope>
    <source>
        <strain evidence="5">ATCC 43644 / DSM 9630 / IS1B</strain>
    </source>
</reference>
<dbReference type="AlphaFoldDB" id="E8R5Y7"/>
<dbReference type="eggNOG" id="ENOG502ZQ4Y">
    <property type="taxonomic scope" value="Bacteria"/>
</dbReference>
<dbReference type="OrthoDB" id="291781at2"/>
<name>E8R5Y7_ISOPI</name>
<protein>
    <recommendedName>
        <fullName evidence="6">SURF1-like protein</fullName>
    </recommendedName>
</protein>
<proteinExistence type="predicted"/>
<evidence type="ECO:0000256" key="3">
    <source>
        <dbReference type="SAM" id="SignalP"/>
    </source>
</evidence>
<evidence type="ECO:0000256" key="1">
    <source>
        <dbReference type="SAM" id="MobiDB-lite"/>
    </source>
</evidence>
<feature type="region of interest" description="Disordered" evidence="1">
    <location>
        <begin position="214"/>
        <end position="266"/>
    </location>
</feature>
<dbReference type="EMBL" id="CP002353">
    <property type="protein sequence ID" value="ADV63889.1"/>
    <property type="molecule type" value="Genomic_DNA"/>
</dbReference>
<feature type="chain" id="PRO_5003230070" description="SURF1-like protein" evidence="3">
    <location>
        <begin position="17"/>
        <end position="266"/>
    </location>
</feature>
<reference key="1">
    <citation type="submission" date="2010-11" db="EMBL/GenBank/DDBJ databases">
        <title>The complete sequence of chromosome of Isophaera pallida ATCC 43644.</title>
        <authorList>
            <consortium name="US DOE Joint Genome Institute (JGI-PGF)"/>
            <person name="Lucas S."/>
            <person name="Copeland A."/>
            <person name="Lapidus A."/>
            <person name="Bruce D."/>
            <person name="Goodwin L."/>
            <person name="Pitluck S."/>
            <person name="Kyrpides N."/>
            <person name="Mavromatis K."/>
            <person name="Pagani I."/>
            <person name="Ivanova N."/>
            <person name="Saunders E."/>
            <person name="Brettin T."/>
            <person name="Detter J.C."/>
            <person name="Han C."/>
            <person name="Tapia R."/>
            <person name="Land M."/>
            <person name="Hauser L."/>
            <person name="Markowitz V."/>
            <person name="Cheng J.-F."/>
            <person name="Hugenholtz P."/>
            <person name="Woyke T."/>
            <person name="Wu D."/>
            <person name="Eisen J.A."/>
        </authorList>
    </citation>
    <scope>NUCLEOTIDE SEQUENCE</scope>
    <source>
        <strain>ATCC 43644</strain>
    </source>
</reference>
<gene>
    <name evidence="4" type="ordered locus">Isop_3327</name>
</gene>
<feature type="signal peptide" evidence="3">
    <location>
        <begin position="1"/>
        <end position="16"/>
    </location>
</feature>
<keyword evidence="5" id="KW-1185">Reference proteome</keyword>
<keyword evidence="2" id="KW-0472">Membrane</keyword>
<evidence type="ECO:0000313" key="5">
    <source>
        <dbReference type="Proteomes" id="UP000008631"/>
    </source>
</evidence>
<keyword evidence="2" id="KW-1133">Transmembrane helix</keyword>
<dbReference type="KEGG" id="ipa:Isop_3327"/>
<dbReference type="Proteomes" id="UP000008631">
    <property type="component" value="Chromosome"/>
</dbReference>
<dbReference type="InParanoid" id="E8R5Y7"/>
<dbReference type="STRING" id="575540.Isop_3327"/>
<dbReference type="HOGENOM" id="CLU_1044995_0_0_0"/>
<keyword evidence="3" id="KW-0732">Signal</keyword>
<evidence type="ECO:0008006" key="6">
    <source>
        <dbReference type="Google" id="ProtNLM"/>
    </source>
</evidence>
<feature type="transmembrane region" description="Helical" evidence="2">
    <location>
        <begin position="189"/>
        <end position="209"/>
    </location>
</feature>
<feature type="compositionally biased region" description="Basic residues" evidence="1">
    <location>
        <begin position="219"/>
        <end position="229"/>
    </location>
</feature>
<keyword evidence="2" id="KW-0812">Transmembrane</keyword>
<evidence type="ECO:0000256" key="2">
    <source>
        <dbReference type="SAM" id="Phobius"/>
    </source>
</evidence>
<dbReference type="RefSeq" id="WP_013566177.1">
    <property type="nucleotide sequence ID" value="NC_014962.1"/>
</dbReference>
<evidence type="ECO:0000313" key="4">
    <source>
        <dbReference type="EMBL" id="ADV63889.1"/>
    </source>
</evidence>
<feature type="compositionally biased region" description="Low complexity" evidence="1">
    <location>
        <begin position="230"/>
        <end position="242"/>
    </location>
</feature>